<keyword evidence="2" id="KW-1185">Reference proteome</keyword>
<dbReference type="HOGENOM" id="CLU_2817985_0_0_1"/>
<proteinExistence type="predicted"/>
<dbReference type="KEGG" id="pif:PITG_11860"/>
<sequence>MVGTPELSTGYVFSSNQRFFSAKVNCATFKVHVIDDGSRWQQRQKKGLWSGDRGAAPRLSYTFPTRR</sequence>
<dbReference type="InParanoid" id="D0NHE8"/>
<protein>
    <submittedName>
        <fullName evidence="1">Uncharacterized protein</fullName>
    </submittedName>
</protein>
<dbReference type="GeneID" id="9470869"/>
<dbReference type="Proteomes" id="UP000006643">
    <property type="component" value="Unassembled WGS sequence"/>
</dbReference>
<dbReference type="RefSeq" id="XP_002901346.1">
    <property type="nucleotide sequence ID" value="XM_002901300.1"/>
</dbReference>
<reference evidence="2" key="1">
    <citation type="journal article" date="2009" name="Nature">
        <title>Genome sequence and analysis of the Irish potato famine pathogen Phytophthora infestans.</title>
        <authorList>
            <consortium name="The Broad Institute Genome Sequencing Platform"/>
            <person name="Haas B.J."/>
            <person name="Kamoun S."/>
            <person name="Zody M.C."/>
            <person name="Jiang R.H."/>
            <person name="Handsaker R.E."/>
            <person name="Cano L.M."/>
            <person name="Grabherr M."/>
            <person name="Kodira C.D."/>
            <person name="Raffaele S."/>
            <person name="Torto-Alalibo T."/>
            <person name="Bozkurt T.O."/>
            <person name="Ah-Fong A.M."/>
            <person name="Alvarado L."/>
            <person name="Anderson V.L."/>
            <person name="Armstrong M.R."/>
            <person name="Avrova A."/>
            <person name="Baxter L."/>
            <person name="Beynon J."/>
            <person name="Boevink P.C."/>
            <person name="Bollmann S.R."/>
            <person name="Bos J.I."/>
            <person name="Bulone V."/>
            <person name="Cai G."/>
            <person name="Cakir C."/>
            <person name="Carrington J.C."/>
            <person name="Chawner M."/>
            <person name="Conti L."/>
            <person name="Costanzo S."/>
            <person name="Ewan R."/>
            <person name="Fahlgren N."/>
            <person name="Fischbach M.A."/>
            <person name="Fugelstad J."/>
            <person name="Gilroy E.M."/>
            <person name="Gnerre S."/>
            <person name="Green P.J."/>
            <person name="Grenville-Briggs L.J."/>
            <person name="Griffith J."/>
            <person name="Grunwald N.J."/>
            <person name="Horn K."/>
            <person name="Horner N.R."/>
            <person name="Hu C.H."/>
            <person name="Huitema E."/>
            <person name="Jeong D.H."/>
            <person name="Jones A.M."/>
            <person name="Jones J.D."/>
            <person name="Jones R.W."/>
            <person name="Karlsson E.K."/>
            <person name="Kunjeti S.G."/>
            <person name="Lamour K."/>
            <person name="Liu Z."/>
            <person name="Ma L."/>
            <person name="Maclean D."/>
            <person name="Chibucos M.C."/>
            <person name="McDonald H."/>
            <person name="McWalters J."/>
            <person name="Meijer H.J."/>
            <person name="Morgan W."/>
            <person name="Morris P.F."/>
            <person name="Munro C.A."/>
            <person name="O'Neill K."/>
            <person name="Ospina-Giraldo M."/>
            <person name="Pinzon A."/>
            <person name="Pritchard L."/>
            <person name="Ramsahoye B."/>
            <person name="Ren Q."/>
            <person name="Restrepo S."/>
            <person name="Roy S."/>
            <person name="Sadanandom A."/>
            <person name="Savidor A."/>
            <person name="Schornack S."/>
            <person name="Schwartz D.C."/>
            <person name="Schumann U.D."/>
            <person name="Schwessinger B."/>
            <person name="Seyer L."/>
            <person name="Sharpe T."/>
            <person name="Silvar C."/>
            <person name="Song J."/>
            <person name="Studholme D.J."/>
            <person name="Sykes S."/>
            <person name="Thines M."/>
            <person name="van de Vondervoort P.J."/>
            <person name="Phuntumart V."/>
            <person name="Wawra S."/>
            <person name="Weide R."/>
            <person name="Win J."/>
            <person name="Young C."/>
            <person name="Zhou S."/>
            <person name="Fry W."/>
            <person name="Meyers B.C."/>
            <person name="van West P."/>
            <person name="Ristaino J."/>
            <person name="Govers F."/>
            <person name="Birch P.R."/>
            <person name="Whisson S.C."/>
            <person name="Judelson H.S."/>
            <person name="Nusbaum C."/>
        </authorList>
    </citation>
    <scope>NUCLEOTIDE SEQUENCE [LARGE SCALE GENOMIC DNA]</scope>
    <source>
        <strain evidence="2">T30-4</strain>
    </source>
</reference>
<dbReference type="VEuPathDB" id="FungiDB:PITG_11860"/>
<evidence type="ECO:0000313" key="2">
    <source>
        <dbReference type="Proteomes" id="UP000006643"/>
    </source>
</evidence>
<dbReference type="EMBL" id="DS028138">
    <property type="protein sequence ID" value="EEY58873.1"/>
    <property type="molecule type" value="Genomic_DNA"/>
</dbReference>
<accession>D0NHE8</accession>
<evidence type="ECO:0000313" key="1">
    <source>
        <dbReference type="EMBL" id="EEY58873.1"/>
    </source>
</evidence>
<gene>
    <name evidence="1" type="ORF">PITG_11860</name>
</gene>
<organism evidence="1 2">
    <name type="scientific">Phytophthora infestans (strain T30-4)</name>
    <name type="common">Potato late blight agent</name>
    <dbReference type="NCBI Taxonomy" id="403677"/>
    <lineage>
        <taxon>Eukaryota</taxon>
        <taxon>Sar</taxon>
        <taxon>Stramenopiles</taxon>
        <taxon>Oomycota</taxon>
        <taxon>Peronosporomycetes</taxon>
        <taxon>Peronosporales</taxon>
        <taxon>Peronosporaceae</taxon>
        <taxon>Phytophthora</taxon>
    </lineage>
</organism>
<name>D0NHE8_PHYIT</name>
<dbReference type="AlphaFoldDB" id="D0NHE8"/>